<sequence length="490" mass="55366">MLRSPAKVPVARGSSARAGDGKSGQKERGGRLVVASNRVSVPTGRQAASAGGLAVGVQAALRDHGGIWFGWSGELVTDPAERQVRTVEKDGITYVLIDLTRTEHRAYYGGMANRTLWPLLHYRIDLTTCEHEWYRTYAAVNRLFAETLMERLRPEDRVWVQDFHLIPLGRELRRLGFAGRLGFFLHVPFPPAQIFLTLPWHHELGQDLCAYDVAGFQTPTDRDHFVDYARRELGAEVLAEDRFRREGRTIEVEAVPIGVDVREVERLTQSAEARRQRDALQASLDGRALIIGVDRLDYSKGIVERLRGYLSLLADYPQHRRKVVLMQISAPSREDLPEYRDMRRTIERLVGHIVGRYAEADWIPLRYLNRTHSRRTLAGFYRLARVGLVTPLRDGLNLVAEEFVVAQDPNDPGVLVLSRFAGAAAYLDGALVVNPYDVGAVAEALDRALTMTLEERQERHRRLLAAVRANDVAAWRRRYLAALEGEHETS</sequence>
<comment type="caution">
    <text evidence="3">The sequence shown here is derived from an EMBL/GenBank/DDBJ whole genome shotgun (WGS) entry which is preliminary data.</text>
</comment>
<reference evidence="3 4" key="1">
    <citation type="submission" date="2024-01" db="EMBL/GenBank/DDBJ databases">
        <title>Multi-omics insights into the function and evolution of sodium benzoate biodegradation pathways in Benzoatithermus flavus gen. nov., sp. nov. from hot spring.</title>
        <authorList>
            <person name="Hu C.-J."/>
            <person name="Li W.-J."/>
        </authorList>
    </citation>
    <scope>NUCLEOTIDE SEQUENCE [LARGE SCALE GENOMIC DNA]</scope>
    <source>
        <strain evidence="3 4">SYSU G07066</strain>
    </source>
</reference>
<protein>
    <submittedName>
        <fullName evidence="3">Trehalose-6-phosphate synthase</fullName>
    </submittedName>
</protein>
<dbReference type="InterPro" id="IPR001830">
    <property type="entry name" value="Glyco_trans_20"/>
</dbReference>
<dbReference type="SUPFAM" id="SSF53756">
    <property type="entry name" value="UDP-Glycosyltransferase/glycogen phosphorylase"/>
    <property type="match status" value="1"/>
</dbReference>
<feature type="region of interest" description="Disordered" evidence="2">
    <location>
        <begin position="1"/>
        <end position="30"/>
    </location>
</feature>
<dbReference type="EMBL" id="JBBLZC010000010">
    <property type="protein sequence ID" value="MEK0083763.1"/>
    <property type="molecule type" value="Genomic_DNA"/>
</dbReference>
<proteinExistence type="inferred from homology"/>
<organism evidence="3 4">
    <name type="scientific">Benzoatithermus flavus</name>
    <dbReference type="NCBI Taxonomy" id="3108223"/>
    <lineage>
        <taxon>Bacteria</taxon>
        <taxon>Pseudomonadati</taxon>
        <taxon>Pseudomonadota</taxon>
        <taxon>Alphaproteobacteria</taxon>
        <taxon>Geminicoccales</taxon>
        <taxon>Geminicoccaceae</taxon>
        <taxon>Benzoatithermus</taxon>
    </lineage>
</organism>
<evidence type="ECO:0000256" key="2">
    <source>
        <dbReference type="SAM" id="MobiDB-lite"/>
    </source>
</evidence>
<gene>
    <name evidence="3" type="ORF">U1T56_11420</name>
</gene>
<name>A0ABU8XTQ5_9PROT</name>
<keyword evidence="4" id="KW-1185">Reference proteome</keyword>
<comment type="similarity">
    <text evidence="1">Belongs to the glycosyltransferase 20 family.</text>
</comment>
<dbReference type="CDD" id="cd03788">
    <property type="entry name" value="GT20_TPS"/>
    <property type="match status" value="1"/>
</dbReference>
<evidence type="ECO:0000313" key="4">
    <source>
        <dbReference type="Proteomes" id="UP001375743"/>
    </source>
</evidence>
<dbReference type="PANTHER" id="PTHR10788">
    <property type="entry name" value="TREHALOSE-6-PHOSPHATE SYNTHASE"/>
    <property type="match status" value="1"/>
</dbReference>
<evidence type="ECO:0000313" key="3">
    <source>
        <dbReference type="EMBL" id="MEK0083763.1"/>
    </source>
</evidence>
<accession>A0ABU8XTQ5</accession>
<dbReference type="Pfam" id="PF00982">
    <property type="entry name" value="Glyco_transf_20"/>
    <property type="match status" value="1"/>
</dbReference>
<dbReference type="PANTHER" id="PTHR10788:SF106">
    <property type="entry name" value="BCDNA.GH08860"/>
    <property type="match status" value="1"/>
</dbReference>
<dbReference type="RefSeq" id="WP_418159611.1">
    <property type="nucleotide sequence ID" value="NZ_JBBLZC010000010.1"/>
</dbReference>
<dbReference type="Gene3D" id="3.40.50.2000">
    <property type="entry name" value="Glycogen Phosphorylase B"/>
    <property type="match status" value="2"/>
</dbReference>
<feature type="compositionally biased region" description="Basic and acidic residues" evidence="2">
    <location>
        <begin position="19"/>
        <end position="30"/>
    </location>
</feature>
<dbReference type="Proteomes" id="UP001375743">
    <property type="component" value="Unassembled WGS sequence"/>
</dbReference>
<evidence type="ECO:0000256" key="1">
    <source>
        <dbReference type="ARBA" id="ARBA00008799"/>
    </source>
</evidence>